<name>A0A1R4HI00_9GAMM</name>
<sequence length="184" mass="20825">MDIMSITTDKRKRDIKGKTMWIPSALIGSVEAMIIDWKITEAQETLRRLTGDTGKHATTEVLADINQTITEPMVTTVLPDESGLVLTPQPHPEPETPKLKQVEWVESAPTQPHSDYDGKRGLQVEFEHLYGKKLTSNNMVTLVNEAVEALEIDRGTDKAGRPEQIRDPEKRKAIYQWHVDRINS</sequence>
<proteinExistence type="predicted"/>
<dbReference type="AlphaFoldDB" id="A0A1R4HI00"/>
<evidence type="ECO:0000313" key="1">
    <source>
        <dbReference type="EMBL" id="SJM95847.1"/>
    </source>
</evidence>
<accession>A0A1R4HI00</accession>
<dbReference type="EMBL" id="FUKJ01000442">
    <property type="protein sequence ID" value="SJM95847.1"/>
    <property type="molecule type" value="Genomic_DNA"/>
</dbReference>
<keyword evidence="2" id="KW-1185">Reference proteome</keyword>
<protein>
    <submittedName>
        <fullName evidence="1">Uncharacterized protein</fullName>
    </submittedName>
</protein>
<gene>
    <name evidence="1" type="ORF">CRENPOLYSF2_760014</name>
</gene>
<reference evidence="2" key="1">
    <citation type="submission" date="2017-02" db="EMBL/GenBank/DDBJ databases">
        <authorList>
            <person name="Daims H."/>
        </authorList>
    </citation>
    <scope>NUCLEOTIDE SEQUENCE [LARGE SCALE GENOMIC DNA]</scope>
</reference>
<dbReference type="Proteomes" id="UP000195442">
    <property type="component" value="Unassembled WGS sequence"/>
</dbReference>
<evidence type="ECO:0000313" key="2">
    <source>
        <dbReference type="Proteomes" id="UP000195442"/>
    </source>
</evidence>
<organism evidence="1 2">
    <name type="scientific">Crenothrix polyspora</name>
    <dbReference type="NCBI Taxonomy" id="360316"/>
    <lineage>
        <taxon>Bacteria</taxon>
        <taxon>Pseudomonadati</taxon>
        <taxon>Pseudomonadota</taxon>
        <taxon>Gammaproteobacteria</taxon>
        <taxon>Methylococcales</taxon>
        <taxon>Crenotrichaceae</taxon>
        <taxon>Crenothrix</taxon>
    </lineage>
</organism>